<dbReference type="CDD" id="cd00761">
    <property type="entry name" value="Glyco_tranf_GTA_type"/>
    <property type="match status" value="1"/>
</dbReference>
<dbReference type="PANTHER" id="PTHR43646">
    <property type="entry name" value="GLYCOSYLTRANSFERASE"/>
    <property type="match status" value="1"/>
</dbReference>
<keyword evidence="1" id="KW-1133">Transmembrane helix</keyword>
<evidence type="ECO:0000313" key="4">
    <source>
        <dbReference type="Proteomes" id="UP001151002"/>
    </source>
</evidence>
<feature type="transmembrane region" description="Helical" evidence="1">
    <location>
        <begin position="330"/>
        <end position="350"/>
    </location>
</feature>
<keyword evidence="4" id="KW-1185">Reference proteome</keyword>
<dbReference type="InterPro" id="IPR029044">
    <property type="entry name" value="Nucleotide-diphossugar_trans"/>
</dbReference>
<dbReference type="InterPro" id="IPR001173">
    <property type="entry name" value="Glyco_trans_2-like"/>
</dbReference>
<dbReference type="SUPFAM" id="SSF53448">
    <property type="entry name" value="Nucleotide-diphospho-sugar transferases"/>
    <property type="match status" value="1"/>
</dbReference>
<dbReference type="Gene3D" id="3.90.550.10">
    <property type="entry name" value="Spore Coat Polysaccharide Biosynthesis Protein SpsA, Chain A"/>
    <property type="match status" value="1"/>
</dbReference>
<accession>A0ABT4AWQ3</accession>
<dbReference type="RefSeq" id="WP_267562705.1">
    <property type="nucleotide sequence ID" value="NZ_JAPNTZ010000004.1"/>
</dbReference>
<organism evidence="3 4">
    <name type="scientific">Paractinoplanes pyxinae</name>
    <dbReference type="NCBI Taxonomy" id="2997416"/>
    <lineage>
        <taxon>Bacteria</taxon>
        <taxon>Bacillati</taxon>
        <taxon>Actinomycetota</taxon>
        <taxon>Actinomycetes</taxon>
        <taxon>Micromonosporales</taxon>
        <taxon>Micromonosporaceae</taxon>
        <taxon>Paractinoplanes</taxon>
    </lineage>
</organism>
<feature type="domain" description="Glycosyltransferase 2-like" evidence="2">
    <location>
        <begin position="37"/>
        <end position="159"/>
    </location>
</feature>
<comment type="caution">
    <text evidence="3">The sequence shown here is derived from an EMBL/GenBank/DDBJ whole genome shotgun (WGS) entry which is preliminary data.</text>
</comment>
<dbReference type="PANTHER" id="PTHR43646:SF3">
    <property type="entry name" value="SLR1566 PROTEIN"/>
    <property type="match status" value="1"/>
</dbReference>
<reference evidence="3" key="1">
    <citation type="submission" date="2022-11" db="EMBL/GenBank/DDBJ databases">
        <authorList>
            <person name="Somphong A."/>
            <person name="Phongsopitanun W."/>
        </authorList>
    </citation>
    <scope>NUCLEOTIDE SEQUENCE</scope>
    <source>
        <strain evidence="3">Pm04-4</strain>
    </source>
</reference>
<dbReference type="EMBL" id="JAPNTZ010000004">
    <property type="protein sequence ID" value="MCY1138647.1"/>
    <property type="molecule type" value="Genomic_DNA"/>
</dbReference>
<keyword evidence="1" id="KW-0472">Membrane</keyword>
<evidence type="ECO:0000259" key="2">
    <source>
        <dbReference type="Pfam" id="PF00535"/>
    </source>
</evidence>
<feature type="transmembrane region" description="Helical" evidence="1">
    <location>
        <begin position="289"/>
        <end position="310"/>
    </location>
</feature>
<proteinExistence type="predicted"/>
<dbReference type="Pfam" id="PF00535">
    <property type="entry name" value="Glycos_transf_2"/>
    <property type="match status" value="1"/>
</dbReference>
<gene>
    <name evidence="3" type="ORF">OWR29_11620</name>
</gene>
<name>A0ABT4AWQ3_9ACTN</name>
<sequence length="363" mass="38664">MRWLALLPWAALTAHTAINALLLRRPRAKPTGERIAVLLPVRDEAERVGPCLESLLAQRGAENLTIYVLDDGSTDGTAEVVRSLAGDKVRLLTGAPLPDGWLGKPHACQQLADAAADADVLSFVDADVVLEPDAIASAVAEVRRAEVDLLSPYPKIVGAGRLVQPLLQWSWLTFLPLRAMERSPRPSLAAAGGQWLVVDAAAYRKAGGHAAVRTEILEDIALARAVKRTGGRIALADGSRLATCRMYDSWRELTAGYAKSLWASFGSRSGAAAVVVVLLFLYAFPSLAFLGMTVAGAFEWAALAFCAYALGVAGRAVSASATGGRAWPDALAHPISIVLFARLIIQSFRLRARGGLTWRGRAV</sequence>
<evidence type="ECO:0000313" key="3">
    <source>
        <dbReference type="EMBL" id="MCY1138647.1"/>
    </source>
</evidence>
<dbReference type="Proteomes" id="UP001151002">
    <property type="component" value="Unassembled WGS sequence"/>
</dbReference>
<feature type="transmembrane region" description="Helical" evidence="1">
    <location>
        <begin position="261"/>
        <end position="282"/>
    </location>
</feature>
<keyword evidence="1" id="KW-0812">Transmembrane</keyword>
<protein>
    <submittedName>
        <fullName evidence="3">Glycosyltransferase family 2 protein</fullName>
    </submittedName>
</protein>
<evidence type="ECO:0000256" key="1">
    <source>
        <dbReference type="SAM" id="Phobius"/>
    </source>
</evidence>